<protein>
    <submittedName>
        <fullName evidence="1">Uncharacterized protein</fullName>
    </submittedName>
</protein>
<evidence type="ECO:0000313" key="1">
    <source>
        <dbReference type="EMBL" id="TXK59803.1"/>
    </source>
</evidence>
<name>A0A5C8KK00_9GAMM</name>
<evidence type="ECO:0000313" key="2">
    <source>
        <dbReference type="Proteomes" id="UP000321248"/>
    </source>
</evidence>
<dbReference type="EMBL" id="VRTS01000010">
    <property type="protein sequence ID" value="TXK59803.1"/>
    <property type="molecule type" value="Genomic_DNA"/>
</dbReference>
<gene>
    <name evidence="1" type="ORF">FU658_12670</name>
</gene>
<dbReference type="Proteomes" id="UP000321248">
    <property type="component" value="Unassembled WGS sequence"/>
</dbReference>
<dbReference type="AlphaFoldDB" id="A0A5C8KK00"/>
<proteinExistence type="predicted"/>
<dbReference type="RefSeq" id="WP_147892417.1">
    <property type="nucleotide sequence ID" value="NZ_VRTS01000010.1"/>
</dbReference>
<reference evidence="1 2" key="1">
    <citation type="submission" date="2019-08" db="EMBL/GenBank/DDBJ databases">
        <authorList>
            <person name="Karlyshev A.V."/>
        </authorList>
    </citation>
    <scope>NUCLEOTIDE SEQUENCE [LARGE SCALE GENOMIC DNA]</scope>
    <source>
        <strain evidence="1 2">Alg18-2.2</strain>
    </source>
</reference>
<sequence>MQSLCGSAFEGTLVRAPEGDDTFRDKRVVMHVRDCTAQRIRIPLVVDEDRSRTWVLTRRGERIELKHDHRHEDGRPEAMTMYGGTSSNAGSADTQMFPAGDRTREAIPGSGLRSVWLMEVHPGERFVYAANRVGTERSFQVDFDLTRPVQAPPAPWGWED</sequence>
<dbReference type="OrthoDB" id="1524207at2"/>
<accession>A0A5C8KK00</accession>
<keyword evidence="2" id="KW-1185">Reference proteome</keyword>
<comment type="caution">
    <text evidence="1">The sequence shown here is derived from an EMBL/GenBank/DDBJ whole genome shotgun (WGS) entry which is preliminary data.</text>
</comment>
<organism evidence="1 2">
    <name type="scientific">Alkalisalibacterium limincola</name>
    <dbReference type="NCBI Taxonomy" id="2699169"/>
    <lineage>
        <taxon>Bacteria</taxon>
        <taxon>Pseudomonadati</taxon>
        <taxon>Pseudomonadota</taxon>
        <taxon>Gammaproteobacteria</taxon>
        <taxon>Lysobacterales</taxon>
        <taxon>Lysobacteraceae</taxon>
        <taxon>Alkalisalibacterium</taxon>
    </lineage>
</organism>